<dbReference type="InterPro" id="IPR011527">
    <property type="entry name" value="ABC1_TM_dom"/>
</dbReference>
<evidence type="ECO:0000256" key="7">
    <source>
        <dbReference type="SAM" id="MobiDB-lite"/>
    </source>
</evidence>
<dbReference type="EMBL" id="BAAANB010000021">
    <property type="protein sequence ID" value="GAA2031950.1"/>
    <property type="molecule type" value="Genomic_DNA"/>
</dbReference>
<feature type="region of interest" description="Disordered" evidence="7">
    <location>
        <begin position="632"/>
        <end position="655"/>
    </location>
</feature>
<keyword evidence="12" id="KW-1185">Reference proteome</keyword>
<comment type="caution">
    <text evidence="11">The sequence shown here is derived from an EMBL/GenBank/DDBJ whole genome shotgun (WGS) entry which is preliminary data.</text>
</comment>
<dbReference type="SMART" id="SM00382">
    <property type="entry name" value="AAA"/>
    <property type="match status" value="1"/>
</dbReference>
<dbReference type="InterPro" id="IPR003593">
    <property type="entry name" value="AAA+_ATPase"/>
</dbReference>
<dbReference type="Pfam" id="PF00005">
    <property type="entry name" value="ABC_tran"/>
    <property type="match status" value="1"/>
</dbReference>
<dbReference type="GO" id="GO:0005524">
    <property type="term" value="F:ATP binding"/>
    <property type="evidence" value="ECO:0007669"/>
    <property type="project" value="UniProtKB-KW"/>
</dbReference>
<evidence type="ECO:0000259" key="10">
    <source>
        <dbReference type="PROSITE" id="PS50929"/>
    </source>
</evidence>
<feature type="transmembrane region" description="Helical" evidence="8">
    <location>
        <begin position="201"/>
        <end position="220"/>
    </location>
</feature>
<sequence>MVAVDTRVETPSEQTRRPSPRHAKQSDTSRAFALIRRYHGANRPFVVGLLLLVLEAVTAVLEPFPIAYATDFVAGKAPSLREHGFPAVLSNERVETIVLLGLAIILIAAVNKGADSLSEVFLARGGRELGYNIRVTMYDRLQKLSMAFHDKRRTGDVLTRVTGDVLVVEEFIVDSLSNIVASALLLVGSLVALVMRSWQVALVAVVIVPVLALVANYFSLRLKRFSKDQRAKEGDLASTAQEMLSSIRLVQSYGRGHVDLENFSRQSDQSMRASLRIATVQAQFSFAIAVFEGLTIAGVVWLSFWLVETGVVTPGTLVLFVLLIQNMFKPSRKIVSEWYKVGKLIASTERIAELLERQPTVQDTPLSRPAPRLDGRLSFTDVTFSYRSELDGSEHETTTTGTLGSPAAGAVPRPVLDGITFSAEPGEVVALIGSSGAGKSTVAQLVARLYDPDSGVVAIDGTDVREFTLASLRSQVSLVLQETLLLTGTVAENIAYGIDEPDPERIERAARLAQAHEFIERLPLGYQTVLGERASTLSGGQRQRLAIARAFIRDAPVLVLDEPTTGLDPEASAQVIQALRTLIDGTTTLVISHDVELVRCADRVLVLDQGRIVQEGSPGTLAQSSGTFAELFGGPASAGRGDRTGGSADRSRGYA</sequence>
<dbReference type="Gene3D" id="3.40.50.300">
    <property type="entry name" value="P-loop containing nucleotide triphosphate hydrolases"/>
    <property type="match status" value="1"/>
</dbReference>
<keyword evidence="3" id="KW-0547">Nucleotide-binding</keyword>
<evidence type="ECO:0000259" key="9">
    <source>
        <dbReference type="PROSITE" id="PS50893"/>
    </source>
</evidence>
<evidence type="ECO:0000256" key="5">
    <source>
        <dbReference type="ARBA" id="ARBA00022989"/>
    </source>
</evidence>
<dbReference type="PROSITE" id="PS00211">
    <property type="entry name" value="ABC_TRANSPORTER_1"/>
    <property type="match status" value="1"/>
</dbReference>
<dbReference type="InterPro" id="IPR027417">
    <property type="entry name" value="P-loop_NTPase"/>
</dbReference>
<dbReference type="PANTHER" id="PTHR43394:SF1">
    <property type="entry name" value="ATP-BINDING CASSETTE SUB-FAMILY B MEMBER 10, MITOCHONDRIAL"/>
    <property type="match status" value="1"/>
</dbReference>
<evidence type="ECO:0000313" key="12">
    <source>
        <dbReference type="Proteomes" id="UP001501285"/>
    </source>
</evidence>
<keyword evidence="5 8" id="KW-1133">Transmembrane helix</keyword>
<protein>
    <submittedName>
        <fullName evidence="11">ABC transporter ATP-binding protein</fullName>
    </submittedName>
</protein>
<feature type="transmembrane region" description="Helical" evidence="8">
    <location>
        <begin position="176"/>
        <end position="195"/>
    </location>
</feature>
<accession>A0ABN2U9L3</accession>
<feature type="domain" description="ABC transmembrane type-1" evidence="10">
    <location>
        <begin position="46"/>
        <end position="343"/>
    </location>
</feature>
<dbReference type="PROSITE" id="PS50929">
    <property type="entry name" value="ABC_TM1F"/>
    <property type="match status" value="1"/>
</dbReference>
<evidence type="ECO:0000256" key="1">
    <source>
        <dbReference type="ARBA" id="ARBA00004651"/>
    </source>
</evidence>
<gene>
    <name evidence="11" type="ORF">GCM10009740_22410</name>
</gene>
<feature type="domain" description="ABC transporter" evidence="9">
    <location>
        <begin position="377"/>
        <end position="634"/>
    </location>
</feature>
<evidence type="ECO:0000313" key="11">
    <source>
        <dbReference type="EMBL" id="GAA2031950.1"/>
    </source>
</evidence>
<name>A0ABN2U9L3_9MICO</name>
<dbReference type="InterPro" id="IPR036640">
    <property type="entry name" value="ABC1_TM_sf"/>
</dbReference>
<dbReference type="PANTHER" id="PTHR43394">
    <property type="entry name" value="ATP-DEPENDENT PERMEASE MDL1, MITOCHONDRIAL"/>
    <property type="match status" value="1"/>
</dbReference>
<evidence type="ECO:0000256" key="8">
    <source>
        <dbReference type="SAM" id="Phobius"/>
    </source>
</evidence>
<dbReference type="Pfam" id="PF00664">
    <property type="entry name" value="ABC_membrane"/>
    <property type="match status" value="1"/>
</dbReference>
<feature type="transmembrane region" description="Helical" evidence="8">
    <location>
        <begin position="284"/>
        <end position="305"/>
    </location>
</feature>
<organism evidence="11 12">
    <name type="scientific">Terrabacter terrae</name>
    <dbReference type="NCBI Taxonomy" id="318434"/>
    <lineage>
        <taxon>Bacteria</taxon>
        <taxon>Bacillati</taxon>
        <taxon>Actinomycetota</taxon>
        <taxon>Actinomycetes</taxon>
        <taxon>Micrococcales</taxon>
        <taxon>Intrasporangiaceae</taxon>
        <taxon>Terrabacter</taxon>
    </lineage>
</organism>
<comment type="subcellular location">
    <subcellularLocation>
        <location evidence="1">Cell membrane</location>
        <topology evidence="1">Multi-pass membrane protein</topology>
    </subcellularLocation>
</comment>
<feature type="transmembrane region" description="Helical" evidence="8">
    <location>
        <begin position="311"/>
        <end position="328"/>
    </location>
</feature>
<keyword evidence="4 11" id="KW-0067">ATP-binding</keyword>
<dbReference type="RefSeq" id="WP_343991278.1">
    <property type="nucleotide sequence ID" value="NZ_BAAANB010000021.1"/>
</dbReference>
<dbReference type="SUPFAM" id="SSF52540">
    <property type="entry name" value="P-loop containing nucleoside triphosphate hydrolases"/>
    <property type="match status" value="1"/>
</dbReference>
<feature type="transmembrane region" description="Helical" evidence="8">
    <location>
        <begin position="45"/>
        <end position="68"/>
    </location>
</feature>
<dbReference type="InterPro" id="IPR003439">
    <property type="entry name" value="ABC_transporter-like_ATP-bd"/>
</dbReference>
<dbReference type="Gene3D" id="1.20.1560.10">
    <property type="entry name" value="ABC transporter type 1, transmembrane domain"/>
    <property type="match status" value="1"/>
</dbReference>
<dbReference type="Proteomes" id="UP001501285">
    <property type="component" value="Unassembled WGS sequence"/>
</dbReference>
<proteinExistence type="predicted"/>
<dbReference type="InterPro" id="IPR039421">
    <property type="entry name" value="Type_1_exporter"/>
</dbReference>
<dbReference type="SUPFAM" id="SSF90123">
    <property type="entry name" value="ABC transporter transmembrane region"/>
    <property type="match status" value="1"/>
</dbReference>
<keyword evidence="2 8" id="KW-0812">Transmembrane</keyword>
<dbReference type="InterPro" id="IPR017871">
    <property type="entry name" value="ABC_transporter-like_CS"/>
</dbReference>
<dbReference type="PROSITE" id="PS50893">
    <property type="entry name" value="ABC_TRANSPORTER_2"/>
    <property type="match status" value="1"/>
</dbReference>
<evidence type="ECO:0000256" key="4">
    <source>
        <dbReference type="ARBA" id="ARBA00022840"/>
    </source>
</evidence>
<evidence type="ECO:0000256" key="2">
    <source>
        <dbReference type="ARBA" id="ARBA00022692"/>
    </source>
</evidence>
<feature type="transmembrane region" description="Helical" evidence="8">
    <location>
        <begin position="96"/>
        <end position="114"/>
    </location>
</feature>
<feature type="region of interest" description="Disordered" evidence="7">
    <location>
        <begin position="1"/>
        <end position="28"/>
    </location>
</feature>
<keyword evidence="6 8" id="KW-0472">Membrane</keyword>
<reference evidence="12" key="1">
    <citation type="journal article" date="2019" name="Int. J. Syst. Evol. Microbiol.">
        <title>The Global Catalogue of Microorganisms (GCM) 10K type strain sequencing project: providing services to taxonomists for standard genome sequencing and annotation.</title>
        <authorList>
            <consortium name="The Broad Institute Genomics Platform"/>
            <consortium name="The Broad Institute Genome Sequencing Center for Infectious Disease"/>
            <person name="Wu L."/>
            <person name="Ma J."/>
        </authorList>
    </citation>
    <scope>NUCLEOTIDE SEQUENCE [LARGE SCALE GENOMIC DNA]</scope>
    <source>
        <strain evidence="12">JCM 14283</strain>
    </source>
</reference>
<feature type="compositionally biased region" description="Basic and acidic residues" evidence="7">
    <location>
        <begin position="1"/>
        <end position="16"/>
    </location>
</feature>
<evidence type="ECO:0000256" key="6">
    <source>
        <dbReference type="ARBA" id="ARBA00023136"/>
    </source>
</evidence>
<evidence type="ECO:0000256" key="3">
    <source>
        <dbReference type="ARBA" id="ARBA00022741"/>
    </source>
</evidence>